<protein>
    <submittedName>
        <fullName evidence="3">Uncharacterized protein</fullName>
    </submittedName>
</protein>
<reference evidence="3 4" key="1">
    <citation type="submission" date="2024-02" db="EMBL/GenBank/DDBJ databases">
        <authorList>
            <person name="Chen Y."/>
            <person name="Shah S."/>
            <person name="Dougan E. K."/>
            <person name="Thang M."/>
            <person name="Chan C."/>
        </authorList>
    </citation>
    <scope>NUCLEOTIDE SEQUENCE [LARGE SCALE GENOMIC DNA]</scope>
</reference>
<keyword evidence="4" id="KW-1185">Reference proteome</keyword>
<name>A0ABP0QW63_9DINO</name>
<evidence type="ECO:0000256" key="1">
    <source>
        <dbReference type="SAM" id="MobiDB-lite"/>
    </source>
</evidence>
<evidence type="ECO:0000313" key="3">
    <source>
        <dbReference type="EMBL" id="CAK9091196.1"/>
    </source>
</evidence>
<feature type="region of interest" description="Disordered" evidence="1">
    <location>
        <begin position="58"/>
        <end position="77"/>
    </location>
</feature>
<proteinExistence type="predicted"/>
<dbReference type="EMBL" id="CAXAMN010024929">
    <property type="protein sequence ID" value="CAK9091196.1"/>
    <property type="molecule type" value="Genomic_DNA"/>
</dbReference>
<keyword evidence="2" id="KW-0732">Signal</keyword>
<organism evidence="3 4">
    <name type="scientific">Durusdinium trenchii</name>
    <dbReference type="NCBI Taxonomy" id="1381693"/>
    <lineage>
        <taxon>Eukaryota</taxon>
        <taxon>Sar</taxon>
        <taxon>Alveolata</taxon>
        <taxon>Dinophyceae</taxon>
        <taxon>Suessiales</taxon>
        <taxon>Symbiodiniaceae</taxon>
        <taxon>Durusdinium</taxon>
    </lineage>
</organism>
<gene>
    <name evidence="3" type="ORF">CCMP2556_LOCUS43766</name>
</gene>
<evidence type="ECO:0000313" key="4">
    <source>
        <dbReference type="Proteomes" id="UP001642484"/>
    </source>
</evidence>
<dbReference type="Proteomes" id="UP001642484">
    <property type="component" value="Unassembled WGS sequence"/>
</dbReference>
<sequence length="442" mass="48958">MRFLFFLSAWHLWGATGEGLCQETESAMEYDEDILVDSMNTELLQVKLELSKNQLDTVETTTTDADGSPTDDGTNTEYMDEEWKTNRLRMAISSRLEALLLKTCEDHCKFVGSAMWQYDPDCGGCKTSLMQNYAAQTPGVCASWCQYEGPATWQYDPNCGGCTQTAIANRSAGPVCLAYCQNVGTAVWQYNPDCQACKQVQLTQGGKGECKDYCQYEPSNVWQYDANCDGCVAPSTALAQANLHDTKRAVSSSQVCQDYCTYMGSVLWQYDPECQGCKPSLLTKKECKNYCKHEPSEVWSYDASCQGCTPTLMESEEGECQEHCRQIGPVLWHKVSGCDSCKSSLLQTWAKAEAGPCQDYCQYEGPTAWQYDPNCQGCGQSLLKVNATTKCSSWTGGTCIFSNCDASRGPTQCNWAKACTCPQNFCANDQGICIFDLASVWR</sequence>
<accession>A0ABP0QW63</accession>
<feature type="signal peptide" evidence="2">
    <location>
        <begin position="1"/>
        <end position="17"/>
    </location>
</feature>
<comment type="caution">
    <text evidence="3">The sequence shown here is derived from an EMBL/GenBank/DDBJ whole genome shotgun (WGS) entry which is preliminary data.</text>
</comment>
<feature type="chain" id="PRO_5045516924" evidence="2">
    <location>
        <begin position="18"/>
        <end position="442"/>
    </location>
</feature>
<evidence type="ECO:0000256" key="2">
    <source>
        <dbReference type="SAM" id="SignalP"/>
    </source>
</evidence>